<evidence type="ECO:0000313" key="2">
    <source>
        <dbReference type="Proteomes" id="UP000184147"/>
    </source>
</evidence>
<keyword evidence="2" id="KW-1185">Reference proteome</keyword>
<dbReference type="STRING" id="1124188.SAMN05444377_1221"/>
<dbReference type="Proteomes" id="UP000184147">
    <property type="component" value="Unassembled WGS sequence"/>
</dbReference>
<dbReference type="AlphaFoldDB" id="A0A1M5ETX4"/>
<reference evidence="1 2" key="1">
    <citation type="submission" date="2016-11" db="EMBL/GenBank/DDBJ databases">
        <authorList>
            <person name="Jaros S."/>
            <person name="Januszkiewicz K."/>
            <person name="Wedrychowicz H."/>
        </authorList>
    </citation>
    <scope>NUCLEOTIDE SEQUENCE [LARGE SCALE GENOMIC DNA]</scope>
    <source>
        <strain evidence="1 2">DSM 25660</strain>
    </source>
</reference>
<evidence type="ECO:0000313" key="1">
    <source>
        <dbReference type="EMBL" id="SHF82531.1"/>
    </source>
</evidence>
<organism evidence="1 2">
    <name type="scientific">Flavobacterium fontis</name>
    <dbReference type="NCBI Taxonomy" id="1124188"/>
    <lineage>
        <taxon>Bacteria</taxon>
        <taxon>Pseudomonadati</taxon>
        <taxon>Bacteroidota</taxon>
        <taxon>Flavobacteriia</taxon>
        <taxon>Flavobacteriales</taxon>
        <taxon>Flavobacteriaceae</taxon>
        <taxon>Flavobacterium</taxon>
    </lineage>
</organism>
<name>A0A1M5ETX4_9FLAO</name>
<protein>
    <submittedName>
        <fullName evidence="1">Uncharacterized protein</fullName>
    </submittedName>
</protein>
<accession>A0A1M5ETX4</accession>
<sequence>MKNNYMTYKSNKTHFLLLQLILFFGSLSLLNAQVYVPFSQRTSSYTPTQTVYNVKGDFTMIGNTNLTLQNYGNTTNNNSNTMVYVDVDGNSPIGLGGSPTFNSSSANLTFSTENGAIPSCSRIVFAGLYWTGRASQSSSGTSNTFNVTRTINGTSYTKQFDKRKVMLRGPGASSYTMMTATANNIYYPTNTSDYIYSGYTEITDYVRQNGLGTYTVADIALRDGNGGGTGYSGGWGIVVVYENSKMKYRDITVFDGHAYINGSSTPNNLPVSGFNTVQTGNVGIKLGLMASEGDVGLTGDFFRIQNLNTTNYTNLSHSGNTANNFFNSSIVTGGNTRNPNLQNNTGIDISMFTLNNTNNSIIGNNQTSTNFQYGSGGDVYAIFNITMAVDAYIPEPEGLLTVTQLNGVNVSAAPYTIQPGQDMTFTVDIRNQGTEAINNAKIVIPVPYNATYVPNTASGSVFFTPLPTPNAITFNPTLGATGSIVWDFGRLPMPTTPNQVLARLTFKLRATTDCTILNNSACGNAILVNGTLSGTGAITGVVFNNRPLIQGFTNNGTCVGEPIAQSISIGINGTNYVNANCQGVPAIRNFAYCGSGNTVPVTDVVSSFPVGSSFYNEFPVDSNTIEYTNANPFPITPGSTTTYYAVPAGGSGCFIPFTISRCNKIIANDDAGSSVVGAVGGTSFTNVLINDTLNGNPITASQVVISQISTSNAGVTLSGNNVVVAPGTPAGNYTLVYQICEVSNPTNCDTATVTVPVSAAIINAVDDSGTVNGATGGTAVPNVLVNDTLNGQPVVLAQVNLTQVSTSNPSVTLNLTNGSVNVAPGTPAGTYTLVYQICEKLNPSNCDTATVTVTVNPSPIVANDDSGSANGLTGGTAVPNVLVNDTLNGQPVVLAQVNLTQVSTSNPNVTLNLTNGSVNVAPGTPAGTYTLVYQICEKLNPNNCDTATVTVTVAAPIIVANDDAGTPVNGFAGGTSFTNVLVNDTLNGQPVVASQVNTTFVSSTNPGVTLSGTNVVVAAGTPAGNYTLVYQICEILNPTNCDTATVTVTVNAAPIVANDDNGSANGYTGGTAVPNVLVNDTLNGQPVTLAQVNLTQVSTSNPNVTLDPTTGAVNVAAGTPAGTYTLV</sequence>
<dbReference type="RefSeq" id="WP_073365372.1">
    <property type="nucleotide sequence ID" value="NZ_FQVQ01000022.1"/>
</dbReference>
<feature type="non-terminal residue" evidence="1">
    <location>
        <position position="1127"/>
    </location>
</feature>
<proteinExistence type="predicted"/>
<gene>
    <name evidence="1" type="ORF">SAMN05444377_1221</name>
</gene>
<dbReference type="EMBL" id="FQVQ01000022">
    <property type="protein sequence ID" value="SHF82531.1"/>
    <property type="molecule type" value="Genomic_DNA"/>
</dbReference>
<dbReference type="OrthoDB" id="599464at2"/>